<dbReference type="AlphaFoldDB" id="A0A8I2Z248"/>
<name>A0A8I2Z248_9AGAM</name>
<dbReference type="EMBL" id="JAGFBS010000002">
    <property type="protein sequence ID" value="KAG6381403.1"/>
    <property type="molecule type" value="Genomic_DNA"/>
</dbReference>
<organism evidence="2 3">
    <name type="scientific">Boletus reticuloceps</name>
    <dbReference type="NCBI Taxonomy" id="495285"/>
    <lineage>
        <taxon>Eukaryota</taxon>
        <taxon>Fungi</taxon>
        <taxon>Dikarya</taxon>
        <taxon>Basidiomycota</taxon>
        <taxon>Agaricomycotina</taxon>
        <taxon>Agaricomycetes</taxon>
        <taxon>Agaricomycetidae</taxon>
        <taxon>Boletales</taxon>
        <taxon>Boletineae</taxon>
        <taxon>Boletaceae</taxon>
        <taxon>Boletoideae</taxon>
        <taxon>Boletus</taxon>
    </lineage>
</organism>
<evidence type="ECO:0000313" key="3">
    <source>
        <dbReference type="Proteomes" id="UP000683000"/>
    </source>
</evidence>
<dbReference type="PANTHER" id="PTHR39473:SF1">
    <property type="entry name" value="DINB-LIKE DOMAIN-CONTAINING PROTEIN"/>
    <property type="match status" value="1"/>
</dbReference>
<comment type="caution">
    <text evidence="2">The sequence shown here is derived from an EMBL/GenBank/DDBJ whole genome shotgun (WGS) entry which is preliminary data.</text>
</comment>
<evidence type="ECO:0000256" key="1">
    <source>
        <dbReference type="SAM" id="MobiDB-lite"/>
    </source>
</evidence>
<feature type="region of interest" description="Disordered" evidence="1">
    <location>
        <begin position="1"/>
        <end position="23"/>
    </location>
</feature>
<feature type="compositionally biased region" description="Basic and acidic residues" evidence="1">
    <location>
        <begin position="1"/>
        <end position="11"/>
    </location>
</feature>
<dbReference type="OrthoDB" id="5564877at2759"/>
<dbReference type="Proteomes" id="UP000683000">
    <property type="component" value="Unassembled WGS sequence"/>
</dbReference>
<gene>
    <name evidence="2" type="ORF">JVT61DRAFT_5817</name>
</gene>
<keyword evidence="3" id="KW-1185">Reference proteome</keyword>
<sequence>MSESTKPDANHTKGGHNPHPSQRSELLSISSTVLQQALDLVDNVLTDNDQLTVQSKYLPGSTIGNVSARISYSHFNVDGVPIGKHLRHARDHFILLIDCIVGSQPYVLSYDVRNRNTPMESSLSEAHDALVSAIARLKELESSPSITLDHVITLNAVTPFHHTFETTFGREVRKEIGSRSGLTDSTTVELWFAALHAVHHWSMGIFLPDDFGFAPSTLVYKGSDAPLGKAKI</sequence>
<dbReference type="PANTHER" id="PTHR39473">
    <property type="match status" value="1"/>
</dbReference>
<accession>A0A8I2Z248</accession>
<proteinExistence type="predicted"/>
<evidence type="ECO:0000313" key="2">
    <source>
        <dbReference type="EMBL" id="KAG6381403.1"/>
    </source>
</evidence>
<reference evidence="2" key="1">
    <citation type="submission" date="2021-03" db="EMBL/GenBank/DDBJ databases">
        <title>Evolutionary innovations through gain and loss of genes in the ectomycorrhizal Boletales.</title>
        <authorList>
            <person name="Wu G."/>
            <person name="Miyauchi S."/>
            <person name="Morin E."/>
            <person name="Yang Z.-L."/>
            <person name="Xu J."/>
            <person name="Martin F.M."/>
        </authorList>
    </citation>
    <scope>NUCLEOTIDE SEQUENCE</scope>
    <source>
        <strain evidence="2">BR01</strain>
    </source>
</reference>
<protein>
    <submittedName>
        <fullName evidence="2">Uncharacterized protein</fullName>
    </submittedName>
</protein>